<reference evidence="1 2" key="2">
    <citation type="journal article" date="2019" name="G3 (Bethesda)">
        <title>Hybrid Assembly of the Genome of the Entomopathogenic Nematode Steinernema carpocapsae Identifies the X-Chromosome.</title>
        <authorList>
            <person name="Serra L."/>
            <person name="Macchietto M."/>
            <person name="Macias-Munoz A."/>
            <person name="McGill C.J."/>
            <person name="Rodriguez I.M."/>
            <person name="Rodriguez B."/>
            <person name="Murad R."/>
            <person name="Mortazavi A."/>
        </authorList>
    </citation>
    <scope>NUCLEOTIDE SEQUENCE [LARGE SCALE GENOMIC DNA]</scope>
    <source>
        <strain evidence="1 2">ALL</strain>
    </source>
</reference>
<name>A0A4U5MRL1_STECR</name>
<evidence type="ECO:0000313" key="2">
    <source>
        <dbReference type="Proteomes" id="UP000298663"/>
    </source>
</evidence>
<dbReference type="EMBL" id="AZBU02000006">
    <property type="protein sequence ID" value="TKR72329.1"/>
    <property type="molecule type" value="Genomic_DNA"/>
</dbReference>
<proteinExistence type="predicted"/>
<protein>
    <submittedName>
        <fullName evidence="1">Uncharacterized protein</fullName>
    </submittedName>
</protein>
<dbReference type="Proteomes" id="UP000298663">
    <property type="component" value="Unassembled WGS sequence"/>
</dbReference>
<accession>A0A4U5MRL1</accession>
<gene>
    <name evidence="1" type="ORF">L596_019798</name>
</gene>
<dbReference type="AlphaFoldDB" id="A0A4U5MRL1"/>
<organism evidence="1 2">
    <name type="scientific">Steinernema carpocapsae</name>
    <name type="common">Entomopathogenic nematode</name>
    <dbReference type="NCBI Taxonomy" id="34508"/>
    <lineage>
        <taxon>Eukaryota</taxon>
        <taxon>Metazoa</taxon>
        <taxon>Ecdysozoa</taxon>
        <taxon>Nematoda</taxon>
        <taxon>Chromadorea</taxon>
        <taxon>Rhabditida</taxon>
        <taxon>Tylenchina</taxon>
        <taxon>Panagrolaimomorpha</taxon>
        <taxon>Strongyloidoidea</taxon>
        <taxon>Steinernematidae</taxon>
        <taxon>Steinernema</taxon>
    </lineage>
</organism>
<reference evidence="1 2" key="1">
    <citation type="journal article" date="2015" name="Genome Biol.">
        <title>Comparative genomics of Steinernema reveals deeply conserved gene regulatory networks.</title>
        <authorList>
            <person name="Dillman A.R."/>
            <person name="Macchietto M."/>
            <person name="Porter C.F."/>
            <person name="Rogers A."/>
            <person name="Williams B."/>
            <person name="Antoshechkin I."/>
            <person name="Lee M.M."/>
            <person name="Goodwin Z."/>
            <person name="Lu X."/>
            <person name="Lewis E.E."/>
            <person name="Goodrich-Blair H."/>
            <person name="Stock S.P."/>
            <person name="Adams B.J."/>
            <person name="Sternberg P.W."/>
            <person name="Mortazavi A."/>
        </authorList>
    </citation>
    <scope>NUCLEOTIDE SEQUENCE [LARGE SCALE GENOMIC DNA]</scope>
    <source>
        <strain evidence="1 2">ALL</strain>
    </source>
</reference>
<evidence type="ECO:0000313" key="1">
    <source>
        <dbReference type="EMBL" id="TKR72329.1"/>
    </source>
</evidence>
<keyword evidence="2" id="KW-1185">Reference proteome</keyword>
<comment type="caution">
    <text evidence="1">The sequence shown here is derived from an EMBL/GenBank/DDBJ whole genome shotgun (WGS) entry which is preliminary data.</text>
</comment>
<sequence>MRFLRRSRLAAVCVGSKLRLSNSGDSRPGAGLPEHLLMLGHCSMWSVSVDKDYLKVANDKANGFKK</sequence>